<dbReference type="GO" id="GO:0042626">
    <property type="term" value="F:ATPase-coupled transmembrane transporter activity"/>
    <property type="evidence" value="ECO:0007669"/>
    <property type="project" value="InterPro"/>
</dbReference>
<dbReference type="GO" id="GO:0042597">
    <property type="term" value="C:periplasmic space"/>
    <property type="evidence" value="ECO:0007669"/>
    <property type="project" value="UniProtKB-SubCell"/>
</dbReference>
<evidence type="ECO:0000256" key="5">
    <source>
        <dbReference type="ARBA" id="ARBA00055538"/>
    </source>
</evidence>
<proteinExistence type="inferred from homology"/>
<organism evidence="9 10">
    <name type="scientific">Microvirga aerophila</name>
    <dbReference type="NCBI Taxonomy" id="670291"/>
    <lineage>
        <taxon>Bacteria</taxon>
        <taxon>Pseudomonadati</taxon>
        <taxon>Pseudomonadota</taxon>
        <taxon>Alphaproteobacteria</taxon>
        <taxon>Hyphomicrobiales</taxon>
        <taxon>Methylobacteriaceae</taxon>
        <taxon>Microvirga</taxon>
    </lineage>
</organism>
<dbReference type="PANTHER" id="PTHR30024">
    <property type="entry name" value="ALIPHATIC SULFONATES-BINDING PROTEIN-RELATED"/>
    <property type="match status" value="1"/>
</dbReference>
<dbReference type="Gene3D" id="3.40.190.10">
    <property type="entry name" value="Periplasmic binding protein-like II"/>
    <property type="match status" value="2"/>
</dbReference>
<accession>A0A512C143</accession>
<dbReference type="PANTHER" id="PTHR30024:SF48">
    <property type="entry name" value="ABC TRANSPORTER SUBSTRATE-BINDING PROTEIN"/>
    <property type="match status" value="1"/>
</dbReference>
<gene>
    <name evidence="9" type="ORF">MAE02_56240</name>
</gene>
<comment type="subcellular location">
    <subcellularLocation>
        <location evidence="1">Periplasm</location>
    </subcellularLocation>
</comment>
<evidence type="ECO:0000256" key="7">
    <source>
        <dbReference type="SAM" id="SignalP"/>
    </source>
</evidence>
<evidence type="ECO:0000256" key="6">
    <source>
        <dbReference type="ARBA" id="ARBA00070228"/>
    </source>
</evidence>
<comment type="function">
    <text evidence="5">Part of a binding-protein-dependent transport system for aliphatic sulfonates. Putative binding protein.</text>
</comment>
<dbReference type="InterPro" id="IPR010067">
    <property type="entry name" value="ABC_SsuA_sub-bd"/>
</dbReference>
<dbReference type="NCBIfam" id="TIGR01728">
    <property type="entry name" value="SsuA_fam"/>
    <property type="match status" value="1"/>
</dbReference>
<keyword evidence="4 7" id="KW-0732">Signal</keyword>
<feature type="signal peptide" evidence="7">
    <location>
        <begin position="1"/>
        <end position="22"/>
    </location>
</feature>
<evidence type="ECO:0000256" key="2">
    <source>
        <dbReference type="ARBA" id="ARBA00010742"/>
    </source>
</evidence>
<dbReference type="GO" id="GO:0016020">
    <property type="term" value="C:membrane"/>
    <property type="evidence" value="ECO:0007669"/>
    <property type="project" value="InterPro"/>
</dbReference>
<evidence type="ECO:0000256" key="3">
    <source>
        <dbReference type="ARBA" id="ARBA00022448"/>
    </source>
</evidence>
<name>A0A512C143_9HYPH</name>
<dbReference type="InterPro" id="IPR001638">
    <property type="entry name" value="Solute-binding_3/MltF_N"/>
</dbReference>
<evidence type="ECO:0000313" key="9">
    <source>
        <dbReference type="EMBL" id="GEO17928.1"/>
    </source>
</evidence>
<comment type="similarity">
    <text evidence="2">Belongs to the bacterial solute-binding protein SsuA/TauA family.</text>
</comment>
<dbReference type="Proteomes" id="UP000321085">
    <property type="component" value="Unassembled WGS sequence"/>
</dbReference>
<dbReference type="InterPro" id="IPR015168">
    <property type="entry name" value="SsuA/THI5"/>
</dbReference>
<dbReference type="SUPFAM" id="SSF53850">
    <property type="entry name" value="Periplasmic binding protein-like II"/>
    <property type="match status" value="1"/>
</dbReference>
<evidence type="ECO:0000256" key="1">
    <source>
        <dbReference type="ARBA" id="ARBA00004418"/>
    </source>
</evidence>
<dbReference type="RefSeq" id="WP_170285112.1">
    <property type="nucleotide sequence ID" value="NZ_BJYU01000136.1"/>
</dbReference>
<dbReference type="EMBL" id="BJYU01000136">
    <property type="protein sequence ID" value="GEO17928.1"/>
    <property type="molecule type" value="Genomic_DNA"/>
</dbReference>
<protein>
    <recommendedName>
        <fullName evidence="6">Putative aliphatic sulfonates-binding protein</fullName>
    </recommendedName>
</protein>
<evidence type="ECO:0000259" key="8">
    <source>
        <dbReference type="SMART" id="SM00062"/>
    </source>
</evidence>
<keyword evidence="10" id="KW-1185">Reference proteome</keyword>
<dbReference type="Pfam" id="PF09084">
    <property type="entry name" value="NMT1"/>
    <property type="match status" value="1"/>
</dbReference>
<sequence>MKRISLLAAMAALVLSWVPAWAETVLKVGDQRGGSRALMEAAGVIKDLPYKIEWSEFPAAAPLLEALNAEAIDTGIVGDAPFTFAVASGAPIKAILATRGDQGGLAVLVRPESPVKSFADLKGKRIGTGRGSIGHQLVLAALEDAGLAKTDVTLSFLLPAEAKAALTSGSLDAWSTWEPYTSQLVLSGEARIVRDGRGITPGLGFQAAHVEAIRTKRSELEDFVRRLAKARVWETANRDAYAGTWAKLIGLPKEIPLRWFSGANTRPVPIDAEVVAAEQRTIDLYVRNGLIPKPLRAADILDPSFNQAVLSGAQEAAAR</sequence>
<comment type="caution">
    <text evidence="9">The sequence shown here is derived from an EMBL/GenBank/DDBJ whole genome shotgun (WGS) entry which is preliminary data.</text>
</comment>
<dbReference type="SMART" id="SM00062">
    <property type="entry name" value="PBPb"/>
    <property type="match status" value="1"/>
</dbReference>
<keyword evidence="3" id="KW-0813">Transport</keyword>
<feature type="chain" id="PRO_5021739798" description="Putative aliphatic sulfonates-binding protein" evidence="7">
    <location>
        <begin position="23"/>
        <end position="319"/>
    </location>
</feature>
<feature type="domain" description="Solute-binding protein family 3/N-terminal" evidence="8">
    <location>
        <begin position="25"/>
        <end position="263"/>
    </location>
</feature>
<evidence type="ECO:0000256" key="4">
    <source>
        <dbReference type="ARBA" id="ARBA00022729"/>
    </source>
</evidence>
<reference evidence="9 10" key="1">
    <citation type="submission" date="2019-07" db="EMBL/GenBank/DDBJ databases">
        <title>Whole genome shotgun sequence of Microvirga aerophila NBRC 106136.</title>
        <authorList>
            <person name="Hosoyama A."/>
            <person name="Uohara A."/>
            <person name="Ohji S."/>
            <person name="Ichikawa N."/>
        </authorList>
    </citation>
    <scope>NUCLEOTIDE SEQUENCE [LARGE SCALE GENOMIC DNA]</scope>
    <source>
        <strain evidence="9 10">NBRC 106136</strain>
    </source>
</reference>
<dbReference type="CDD" id="cd13558">
    <property type="entry name" value="PBP2_SsuA_like_2"/>
    <property type="match status" value="1"/>
</dbReference>
<dbReference type="FunFam" id="3.40.190.10:FF:000050">
    <property type="entry name" value="Sulfonate ABC transporter substrate-binding protein"/>
    <property type="match status" value="1"/>
</dbReference>
<evidence type="ECO:0000313" key="10">
    <source>
        <dbReference type="Proteomes" id="UP000321085"/>
    </source>
</evidence>
<dbReference type="AlphaFoldDB" id="A0A512C143"/>